<dbReference type="PANTHER" id="PTHR21592:SF23">
    <property type="entry name" value="DAUER UP-REGULATED"/>
    <property type="match status" value="1"/>
</dbReference>
<feature type="transmembrane region" description="Helical" evidence="2">
    <location>
        <begin position="37"/>
        <end position="59"/>
    </location>
</feature>
<feature type="region of interest" description="Disordered" evidence="1">
    <location>
        <begin position="63"/>
        <end position="123"/>
    </location>
</feature>
<proteinExistence type="predicted"/>
<evidence type="ECO:0000256" key="1">
    <source>
        <dbReference type="SAM" id="MobiDB-lite"/>
    </source>
</evidence>
<comment type="caution">
    <text evidence="3">The sequence shown here is derived from an EMBL/GenBank/DDBJ whole genome shotgun (WGS) entry which is preliminary data.</text>
</comment>
<keyword evidence="2" id="KW-0472">Membrane</keyword>
<dbReference type="AlphaFoldDB" id="A0A8S1HAZ2"/>
<dbReference type="Proteomes" id="UP000835052">
    <property type="component" value="Unassembled WGS sequence"/>
</dbReference>
<organism evidence="3 4">
    <name type="scientific">Caenorhabditis auriculariae</name>
    <dbReference type="NCBI Taxonomy" id="2777116"/>
    <lineage>
        <taxon>Eukaryota</taxon>
        <taxon>Metazoa</taxon>
        <taxon>Ecdysozoa</taxon>
        <taxon>Nematoda</taxon>
        <taxon>Chromadorea</taxon>
        <taxon>Rhabditida</taxon>
        <taxon>Rhabditina</taxon>
        <taxon>Rhabditomorpha</taxon>
        <taxon>Rhabditoidea</taxon>
        <taxon>Rhabditidae</taxon>
        <taxon>Peloderinae</taxon>
        <taxon>Caenorhabditis</taxon>
    </lineage>
</organism>
<evidence type="ECO:0000256" key="2">
    <source>
        <dbReference type="SAM" id="Phobius"/>
    </source>
</evidence>
<reference evidence="3" key="1">
    <citation type="submission" date="2020-10" db="EMBL/GenBank/DDBJ databases">
        <authorList>
            <person name="Kikuchi T."/>
        </authorList>
    </citation>
    <scope>NUCLEOTIDE SEQUENCE</scope>
    <source>
        <strain evidence="3">NKZ352</strain>
    </source>
</reference>
<feature type="compositionally biased region" description="Low complexity" evidence="1">
    <location>
        <begin position="63"/>
        <end position="73"/>
    </location>
</feature>
<name>A0A8S1HAZ2_9PELO</name>
<evidence type="ECO:0000313" key="4">
    <source>
        <dbReference type="Proteomes" id="UP000835052"/>
    </source>
</evidence>
<keyword evidence="4" id="KW-1185">Reference proteome</keyword>
<dbReference type="OrthoDB" id="5863096at2759"/>
<sequence>MKKIKKYPCNGSTGSFLITNRCAKVFAATKMTEPREVLMMCVQVGVQLAIGSVVASAIIGCSGKKSSTGSEGSQITGGPSAGGTKAPTGRNDAQTPTGDEGGDKAAGGGPKAPAQGGVAGTHDPNYQTLAGIGNDCFQNKPAAGGGGGGFAAAAAGPRAPAQGGIAGTHDPNYQTLAGIGNDCFAGKPAGGGAAPAAGAGPKAPAAGGVAGESLLTASC</sequence>
<keyword evidence="2" id="KW-1133">Transmembrane helix</keyword>
<gene>
    <name evidence="3" type="ORF">CAUJ_LOCUS7710</name>
</gene>
<dbReference type="InterPro" id="IPR004296">
    <property type="entry name" value="DUF236"/>
</dbReference>
<evidence type="ECO:0000313" key="3">
    <source>
        <dbReference type="EMBL" id="CAD6191791.1"/>
    </source>
</evidence>
<dbReference type="PANTHER" id="PTHR21592">
    <property type="entry name" value="CHROMOSOME UNDETERMINED SCAFFOLD_25, WHOLE GENOME SHOTGUN SEQUENCE"/>
    <property type="match status" value="1"/>
</dbReference>
<accession>A0A8S1HAZ2</accession>
<dbReference type="Pfam" id="PF03057">
    <property type="entry name" value="DUF236"/>
    <property type="match status" value="2"/>
</dbReference>
<keyword evidence="2" id="KW-0812">Transmembrane</keyword>
<dbReference type="EMBL" id="CAJGYM010000023">
    <property type="protein sequence ID" value="CAD6191791.1"/>
    <property type="molecule type" value="Genomic_DNA"/>
</dbReference>
<protein>
    <submittedName>
        <fullName evidence="3">Uncharacterized protein</fullName>
    </submittedName>
</protein>